<dbReference type="Pfam" id="PF10609">
    <property type="entry name" value="ParA"/>
    <property type="match status" value="1"/>
</dbReference>
<dbReference type="InterPro" id="IPR027417">
    <property type="entry name" value="P-loop_NTPase"/>
</dbReference>
<gene>
    <name evidence="3" type="ORF">UFOPK3752_01740</name>
    <name evidence="4" type="ORF">UFOPK4150_01269</name>
</gene>
<dbReference type="InterPro" id="IPR050625">
    <property type="entry name" value="ParA/MinD_ATPase"/>
</dbReference>
<dbReference type="GO" id="GO:0016887">
    <property type="term" value="F:ATP hydrolysis activity"/>
    <property type="evidence" value="ECO:0007669"/>
    <property type="project" value="TreeGrafter"/>
</dbReference>
<keyword evidence="2" id="KW-0067">ATP-binding</keyword>
<dbReference type="EMBL" id="CAFBPU010000024">
    <property type="protein sequence ID" value="CAB5033615.1"/>
    <property type="molecule type" value="Genomic_DNA"/>
</dbReference>
<dbReference type="GO" id="GO:0009898">
    <property type="term" value="C:cytoplasmic side of plasma membrane"/>
    <property type="evidence" value="ECO:0007669"/>
    <property type="project" value="TreeGrafter"/>
</dbReference>
<evidence type="ECO:0000256" key="2">
    <source>
        <dbReference type="ARBA" id="ARBA00022840"/>
    </source>
</evidence>
<evidence type="ECO:0000256" key="1">
    <source>
        <dbReference type="ARBA" id="ARBA00022741"/>
    </source>
</evidence>
<dbReference type="PANTHER" id="PTHR43384:SF10">
    <property type="entry name" value="ATPASE INVOLVED IN CHROMOSOME PARTITIONING, PARA_MIND FAMILY"/>
    <property type="match status" value="1"/>
</dbReference>
<keyword evidence="1" id="KW-0547">Nucleotide-binding</keyword>
<dbReference type="PANTHER" id="PTHR43384">
    <property type="entry name" value="SEPTUM SITE-DETERMINING PROTEIN MIND HOMOLOG, CHLOROPLASTIC-RELATED"/>
    <property type="match status" value="1"/>
</dbReference>
<dbReference type="InterPro" id="IPR033756">
    <property type="entry name" value="YlxH/NBP35"/>
</dbReference>
<dbReference type="GO" id="GO:0005524">
    <property type="term" value="F:ATP binding"/>
    <property type="evidence" value="ECO:0007669"/>
    <property type="project" value="UniProtKB-KW"/>
</dbReference>
<evidence type="ECO:0000313" key="3">
    <source>
        <dbReference type="EMBL" id="CAB4952357.1"/>
    </source>
</evidence>
<dbReference type="AlphaFoldDB" id="A0A6J7KA07"/>
<evidence type="ECO:0000313" key="4">
    <source>
        <dbReference type="EMBL" id="CAB5033615.1"/>
    </source>
</evidence>
<proteinExistence type="predicted"/>
<reference evidence="3" key="1">
    <citation type="submission" date="2020-05" db="EMBL/GenBank/DDBJ databases">
        <authorList>
            <person name="Chiriac C."/>
            <person name="Salcher M."/>
            <person name="Ghai R."/>
            <person name="Kavagutti S V."/>
        </authorList>
    </citation>
    <scope>NUCLEOTIDE SEQUENCE</scope>
</reference>
<protein>
    <submittedName>
        <fullName evidence="3">Unannotated protein</fullName>
    </submittedName>
</protein>
<dbReference type="Gene3D" id="3.40.50.300">
    <property type="entry name" value="P-loop containing nucleotide triphosphate hydrolases"/>
    <property type="match status" value="1"/>
</dbReference>
<accession>A0A6J7KA07</accession>
<dbReference type="SUPFAM" id="SSF52540">
    <property type="entry name" value="P-loop containing nucleoside triphosphate hydrolases"/>
    <property type="match status" value="1"/>
</dbReference>
<dbReference type="EMBL" id="CAFBND010000087">
    <property type="protein sequence ID" value="CAB4952357.1"/>
    <property type="molecule type" value="Genomic_DNA"/>
</dbReference>
<organism evidence="3">
    <name type="scientific">freshwater metagenome</name>
    <dbReference type="NCBI Taxonomy" id="449393"/>
    <lineage>
        <taxon>unclassified sequences</taxon>
        <taxon>metagenomes</taxon>
        <taxon>ecological metagenomes</taxon>
    </lineage>
</organism>
<sequence length="254" mass="27246">MTTVISIHSFRGGTGKSNTTSNVAGHLAASGARVAVIDTDIQSPGIHVLFGFADDLDNTLNDFLWGKIPIKDAAHDVTSLIAQSTPVAEGGALYLVPSSMKAGDIARVLREGYDVGTLNDGFRDLARDLQLDYLLIDTHPGLNEETLLSITISDILLLILRPDRQDFQGTAVTVDVARKLGVPELFLVVNKVPVTTDVPDLESQMQAAYSAETAGVLPLSEEVVQNASAGLFSLTSPDHEWSKQIRRIAARVTQ</sequence>
<dbReference type="GO" id="GO:0051782">
    <property type="term" value="P:negative regulation of cell division"/>
    <property type="evidence" value="ECO:0007669"/>
    <property type="project" value="TreeGrafter"/>
</dbReference>
<name>A0A6J7KA07_9ZZZZ</name>
<dbReference type="GO" id="GO:0005829">
    <property type="term" value="C:cytosol"/>
    <property type="evidence" value="ECO:0007669"/>
    <property type="project" value="TreeGrafter"/>
</dbReference>